<proteinExistence type="predicted"/>
<accession>A0A7W9ZLI9</accession>
<evidence type="ECO:0000313" key="2">
    <source>
        <dbReference type="Proteomes" id="UP000536100"/>
    </source>
</evidence>
<evidence type="ECO:0000313" key="1">
    <source>
        <dbReference type="EMBL" id="MBB6213730.1"/>
    </source>
</evidence>
<dbReference type="InterPro" id="IPR003459">
    <property type="entry name" value="Borrelia_plasmid_OrfA"/>
</dbReference>
<gene>
    <name evidence="1" type="ORF">HNP67_001225</name>
</gene>
<dbReference type="Pfam" id="PF02414">
    <property type="entry name" value="Borrelia_orfA"/>
    <property type="match status" value="1"/>
</dbReference>
<dbReference type="Proteomes" id="UP000536100">
    <property type="component" value="Unassembled WGS sequence"/>
</dbReference>
<comment type="caution">
    <text evidence="1">The sequence shown here is derived from an EMBL/GenBank/DDBJ whole genome shotgun (WGS) entry which is preliminary data.</text>
</comment>
<reference evidence="1 2" key="1">
    <citation type="submission" date="2020-08" db="EMBL/GenBank/DDBJ databases">
        <title>Genomic Encyclopedia of Type Strains, Phase IV (KMG-IV): sequencing the most valuable type-strain genomes for metagenomic binning, comparative biology and taxonomic classification.</title>
        <authorList>
            <person name="Goeker M."/>
        </authorList>
    </citation>
    <scope>NUCLEOTIDE SEQUENCE [LARGE SCALE GENOMIC DNA]</scope>
    <source>
        <strain evidence="1 2">DSM 17989</strain>
    </source>
</reference>
<name>A0A7W9ZLI9_9SPIR</name>
<protein>
    <submittedName>
        <fullName evidence="1">Uncharacterized protein</fullName>
    </submittedName>
</protein>
<dbReference type="EMBL" id="JACHFB010000007">
    <property type="protein sequence ID" value="MBB6213730.1"/>
    <property type="molecule type" value="Genomic_DNA"/>
</dbReference>
<dbReference type="AlphaFoldDB" id="A0A7W9ZLI9"/>
<organism evidence="1 2">
    <name type="scientific">Borreliella californiensis</name>
    <dbReference type="NCBI Taxonomy" id="373543"/>
    <lineage>
        <taxon>Bacteria</taxon>
        <taxon>Pseudomonadati</taxon>
        <taxon>Spirochaetota</taxon>
        <taxon>Spirochaetia</taxon>
        <taxon>Spirochaetales</taxon>
        <taxon>Borreliaceae</taxon>
        <taxon>Borreliella</taxon>
    </lineage>
</organism>
<sequence>MELKFTISLIILKKNVTLKSTSTLKKKKDSRFKFRVNNYFKDNVNKHSSVELVECLNNKNINIKEEKRNNQIEKYQIKNYFNKCNFKSKKFLSILNLDINKKTKIDIMKIIKQVEIELIRSFNIHVR</sequence>